<proteinExistence type="predicted"/>
<name>A0A1Q9D8Y9_SYMMI</name>
<comment type="caution">
    <text evidence="3">The sequence shown here is derived from an EMBL/GenBank/DDBJ whole genome shotgun (WGS) entry which is preliminary data.</text>
</comment>
<dbReference type="EMBL" id="LSRX01000656">
    <property type="protein sequence ID" value="OLP91630.1"/>
    <property type="molecule type" value="Genomic_DNA"/>
</dbReference>
<dbReference type="Proteomes" id="UP000186817">
    <property type="component" value="Unassembled WGS sequence"/>
</dbReference>
<organism evidence="3 4">
    <name type="scientific">Symbiodinium microadriaticum</name>
    <name type="common">Dinoflagellate</name>
    <name type="synonym">Zooxanthella microadriatica</name>
    <dbReference type="NCBI Taxonomy" id="2951"/>
    <lineage>
        <taxon>Eukaryota</taxon>
        <taxon>Sar</taxon>
        <taxon>Alveolata</taxon>
        <taxon>Dinophyceae</taxon>
        <taxon>Suessiales</taxon>
        <taxon>Symbiodiniaceae</taxon>
        <taxon>Symbiodinium</taxon>
    </lineage>
</organism>
<dbReference type="CDD" id="cd22249">
    <property type="entry name" value="UDM1_RNF168_RNF169-like"/>
    <property type="match status" value="1"/>
</dbReference>
<protein>
    <submittedName>
        <fullName evidence="3">Uncharacterized protein</fullName>
    </submittedName>
</protein>
<evidence type="ECO:0000313" key="3">
    <source>
        <dbReference type="EMBL" id="OLP91630.1"/>
    </source>
</evidence>
<reference evidence="3 4" key="1">
    <citation type="submission" date="2016-02" db="EMBL/GenBank/DDBJ databases">
        <title>Genome analysis of coral dinoflagellate symbionts highlights evolutionary adaptations to a symbiotic lifestyle.</title>
        <authorList>
            <person name="Aranda M."/>
            <person name="Li Y."/>
            <person name="Liew Y.J."/>
            <person name="Baumgarten S."/>
            <person name="Simakov O."/>
            <person name="Wilson M."/>
            <person name="Piel J."/>
            <person name="Ashoor H."/>
            <person name="Bougouffa S."/>
            <person name="Bajic V.B."/>
            <person name="Ryu T."/>
            <person name="Ravasi T."/>
            <person name="Bayer T."/>
            <person name="Micklem G."/>
            <person name="Kim H."/>
            <person name="Bhak J."/>
            <person name="Lajeunesse T.C."/>
            <person name="Voolstra C.R."/>
        </authorList>
    </citation>
    <scope>NUCLEOTIDE SEQUENCE [LARGE SCALE GENOMIC DNA]</scope>
    <source>
        <strain evidence="3 4">CCMP2467</strain>
    </source>
</reference>
<evidence type="ECO:0000256" key="2">
    <source>
        <dbReference type="SAM" id="SignalP"/>
    </source>
</evidence>
<feature type="chain" id="PRO_5012819307" evidence="2">
    <location>
        <begin position="24"/>
        <end position="197"/>
    </location>
</feature>
<feature type="signal peptide" evidence="2">
    <location>
        <begin position="1"/>
        <end position="23"/>
    </location>
</feature>
<evidence type="ECO:0000256" key="1">
    <source>
        <dbReference type="SAM" id="Coils"/>
    </source>
</evidence>
<evidence type="ECO:0000313" key="4">
    <source>
        <dbReference type="Proteomes" id="UP000186817"/>
    </source>
</evidence>
<gene>
    <name evidence="3" type="ORF">AK812_SmicGene26644</name>
</gene>
<keyword evidence="2" id="KW-0732">Signal</keyword>
<keyword evidence="4" id="KW-1185">Reference proteome</keyword>
<sequence length="197" mass="22900">MSLVELWLWVVVVQVVVEVLVEGWCGQWVNGVGIQLCWVGTNHIDTSVEVDQRRSRSPWEVGSGSARSAIFTLSHRIARVFVDRTIKDTGQQGEMRREELRRLQLEREETKMRRQEQEEWEHAMRRKFIEEAEQLKAARRAQREVEEADEDLALGFQNPSADLVDMDGAQNRLRYALFFAHGTNTAGMDIVEYVFHK</sequence>
<keyword evidence="1" id="KW-0175">Coiled coil</keyword>
<accession>A0A1Q9D8Y9</accession>
<feature type="coiled-coil region" evidence="1">
    <location>
        <begin position="95"/>
        <end position="151"/>
    </location>
</feature>
<dbReference type="AlphaFoldDB" id="A0A1Q9D8Y9"/>